<keyword evidence="2" id="KW-0255">Endonuclease</keyword>
<accession>A0A974W6C5</accession>
<reference evidence="4 5" key="1">
    <citation type="journal article" date="2021" name="Microbiol. Resour. Announc.">
        <title>Complete Genome Sequences of Two Rhodococcus sp. Strains with Large and Linear Chromosomes, Isolated from Apple Rhizosphere.</title>
        <authorList>
            <person name="Benning S."/>
            <person name="Brugnone N."/>
            <person name="Siani R."/>
            <person name="Kublik S."/>
            <person name="Schloter M."/>
            <person name="Rad V."/>
        </authorList>
    </citation>
    <scope>NUCLEOTIDE SEQUENCE [LARGE SCALE GENOMIC DNA]</scope>
    <source>
        <strain evidence="4 5">R79</strain>
    </source>
</reference>
<dbReference type="RefSeq" id="WP_206007929.1">
    <property type="nucleotide sequence ID" value="NZ_CP070619.1"/>
</dbReference>
<dbReference type="InterPro" id="IPR036866">
    <property type="entry name" value="RibonucZ/Hydroxyglut_hydro"/>
</dbReference>
<dbReference type="Gene3D" id="3.60.15.10">
    <property type="entry name" value="Ribonuclease Z/Hydroxyacylglutathione hydrolase-like"/>
    <property type="match status" value="1"/>
</dbReference>
<keyword evidence="3" id="KW-0378">Hydrolase</keyword>
<evidence type="ECO:0000313" key="5">
    <source>
        <dbReference type="Proteomes" id="UP000662986"/>
    </source>
</evidence>
<dbReference type="InterPro" id="IPR044094">
    <property type="entry name" value="AtsA-like_MBL-fold"/>
</dbReference>
<evidence type="ECO:0000256" key="1">
    <source>
        <dbReference type="ARBA" id="ARBA00022722"/>
    </source>
</evidence>
<dbReference type="InterPro" id="IPR006311">
    <property type="entry name" value="TAT_signal"/>
</dbReference>
<dbReference type="EMBL" id="CP070619">
    <property type="protein sequence ID" value="QSE91502.1"/>
    <property type="molecule type" value="Genomic_DNA"/>
</dbReference>
<sequence>MCISCCTESADGRGPASAISRRSILAGIGALAAAAGVTACASPSSTRPVESAAAAPAAVPNPDAHFEIVLLGTQAGPPIAADRTGISTALVVDGTTYVVDCGRASATQYRRAGLQFAALRNIFITHLHADHIADYYNFFMLGGGTIPQIGDGVSGPVDVYGPGPAGGLPQAFGGRTVPVTHPADPTPGLAELTRKCTEAYAYSNNVLMRDTGLPDTSTMPVVHEIALPELGADFTNTCPPCAPFTVMSDDRVRVTATLVPHGPAFPSFAYRFDTEYGSVTFSGDTTVSDNLVELARGSEVLIHEAVNLEGSALTPAARDHMLQSHVEVQQVGAIAERAGVPKLVLSHIIDFAHGVVDPHQWTEWAGRGYAGEVVIGNDLQRITVR</sequence>
<dbReference type="PROSITE" id="PS51318">
    <property type="entry name" value="TAT"/>
    <property type="match status" value="1"/>
</dbReference>
<proteinExistence type="predicted"/>
<dbReference type="PANTHER" id="PTHR46018">
    <property type="entry name" value="ZINC PHOSPHODIESTERASE ELAC PROTEIN 1"/>
    <property type="match status" value="1"/>
</dbReference>
<name>A0A974W6C5_9NOCA</name>
<dbReference type="PANTHER" id="PTHR46018:SF2">
    <property type="entry name" value="ZINC PHOSPHODIESTERASE ELAC PROTEIN 1"/>
    <property type="match status" value="1"/>
</dbReference>
<keyword evidence="1" id="KW-0540">Nuclease</keyword>
<organism evidence="4 5">
    <name type="scientific">Rhodococcus pseudokoreensis</name>
    <dbReference type="NCBI Taxonomy" id="2811421"/>
    <lineage>
        <taxon>Bacteria</taxon>
        <taxon>Bacillati</taxon>
        <taxon>Actinomycetota</taxon>
        <taxon>Actinomycetes</taxon>
        <taxon>Mycobacteriales</taxon>
        <taxon>Nocardiaceae</taxon>
        <taxon>Rhodococcus</taxon>
    </lineage>
</organism>
<keyword evidence="5" id="KW-1185">Reference proteome</keyword>
<gene>
    <name evidence="4" type="ORF">JWS13_24115</name>
</gene>
<dbReference type="Pfam" id="PF23023">
    <property type="entry name" value="Anti-Pycsar_Apyc1"/>
    <property type="match status" value="1"/>
</dbReference>
<evidence type="ECO:0000256" key="2">
    <source>
        <dbReference type="ARBA" id="ARBA00022759"/>
    </source>
</evidence>
<evidence type="ECO:0000256" key="3">
    <source>
        <dbReference type="ARBA" id="ARBA00022801"/>
    </source>
</evidence>
<dbReference type="Proteomes" id="UP000662986">
    <property type="component" value="Chromosome"/>
</dbReference>
<dbReference type="CDD" id="cd07719">
    <property type="entry name" value="arylsulfatase_AtsA-like_MBL-fold"/>
    <property type="match status" value="1"/>
</dbReference>
<reference evidence="4 5" key="2">
    <citation type="journal article" date="2022" name="Arch. Microbiol.">
        <title>Rhodococcus pseudokoreensis sp. nov. isolated from the rhizosphere of young M26 apple rootstocks.</title>
        <authorList>
            <person name="Kampfer P."/>
            <person name="Glaeser S.P."/>
            <person name="Blom J."/>
            <person name="Wolf J."/>
            <person name="Benning S."/>
            <person name="Schloter M."/>
            <person name="Neumann-Schaal M."/>
        </authorList>
    </citation>
    <scope>NUCLEOTIDE SEQUENCE [LARGE SCALE GENOMIC DNA]</scope>
    <source>
        <strain evidence="4 5">R79</strain>
    </source>
</reference>
<evidence type="ECO:0000313" key="4">
    <source>
        <dbReference type="EMBL" id="QSE91502.1"/>
    </source>
</evidence>
<protein>
    <submittedName>
        <fullName evidence="4">MBL fold metallo-hydrolase</fullName>
    </submittedName>
</protein>
<dbReference type="SUPFAM" id="SSF56281">
    <property type="entry name" value="Metallo-hydrolase/oxidoreductase"/>
    <property type="match status" value="1"/>
</dbReference>